<gene>
    <name evidence="9" type="ORF">H8711_09630</name>
</gene>
<evidence type="ECO:0000256" key="5">
    <source>
        <dbReference type="ARBA" id="ARBA00022692"/>
    </source>
</evidence>
<keyword evidence="10" id="KW-1185">Reference proteome</keyword>
<evidence type="ECO:0000256" key="7">
    <source>
        <dbReference type="ARBA" id="ARBA00023136"/>
    </source>
</evidence>
<protein>
    <submittedName>
        <fullName evidence="9">AzlC family ABC transporter permease</fullName>
    </submittedName>
</protein>
<dbReference type="EMBL" id="JACRST010000015">
    <property type="protein sequence ID" value="MBC8547187.1"/>
    <property type="molecule type" value="Genomic_DNA"/>
</dbReference>
<keyword evidence="5 8" id="KW-0812">Transmembrane</keyword>
<evidence type="ECO:0000256" key="1">
    <source>
        <dbReference type="ARBA" id="ARBA00004651"/>
    </source>
</evidence>
<feature type="transmembrane region" description="Helical" evidence="8">
    <location>
        <begin position="12"/>
        <end position="34"/>
    </location>
</feature>
<feature type="transmembrane region" description="Helical" evidence="8">
    <location>
        <begin position="40"/>
        <end position="63"/>
    </location>
</feature>
<dbReference type="AlphaFoldDB" id="A0A926I0N3"/>
<comment type="caution">
    <text evidence="9">The sequence shown here is derived from an EMBL/GenBank/DDBJ whole genome shotgun (WGS) entry which is preliminary data.</text>
</comment>
<accession>A0A926I0N3</accession>
<proteinExistence type="inferred from homology"/>
<comment type="similarity">
    <text evidence="2">Belongs to the AzlC family.</text>
</comment>
<feature type="transmembrane region" description="Helical" evidence="8">
    <location>
        <begin position="200"/>
        <end position="222"/>
    </location>
</feature>
<evidence type="ECO:0000256" key="4">
    <source>
        <dbReference type="ARBA" id="ARBA00022475"/>
    </source>
</evidence>
<sequence length="232" mass="25375">MDTKRRALRAAFPLTIPVMTGYLVLGTAYGILLADKGYGAVWALLTSLLIFAGSMQFVSIGLLTAGFHPLYACAMTLMVNARHLFYGIAMLGRYRGIKKVKPYLIFGLTDETFSIVCTTDPPEGVDRGWFYFFVTLLDQLYWVAGSVLGGLVGGLLPFDTTGMDFALTALFVVIFAGQWQERRNRLPALIGVGGSVLCRMLFGADSFVLPAMACILLLVTLLQKPLAREELP</sequence>
<evidence type="ECO:0000313" key="10">
    <source>
        <dbReference type="Proteomes" id="UP000653127"/>
    </source>
</evidence>
<dbReference type="GO" id="GO:1903785">
    <property type="term" value="P:L-valine transmembrane transport"/>
    <property type="evidence" value="ECO:0007669"/>
    <property type="project" value="TreeGrafter"/>
</dbReference>
<organism evidence="9 10">
    <name type="scientific">Ligaoa zhengdingensis</name>
    <dbReference type="NCBI Taxonomy" id="2763658"/>
    <lineage>
        <taxon>Bacteria</taxon>
        <taxon>Bacillati</taxon>
        <taxon>Bacillota</taxon>
        <taxon>Clostridia</taxon>
        <taxon>Eubacteriales</taxon>
        <taxon>Oscillospiraceae</taxon>
        <taxon>Ligaoa</taxon>
    </lineage>
</organism>
<feature type="transmembrane region" description="Helical" evidence="8">
    <location>
        <begin position="163"/>
        <end position="180"/>
    </location>
</feature>
<keyword evidence="4" id="KW-1003">Cell membrane</keyword>
<evidence type="ECO:0000313" key="9">
    <source>
        <dbReference type="EMBL" id="MBC8547187.1"/>
    </source>
</evidence>
<dbReference type="PANTHER" id="PTHR34979:SF1">
    <property type="entry name" value="INNER MEMBRANE PROTEIN YGAZ"/>
    <property type="match status" value="1"/>
</dbReference>
<feature type="transmembrane region" description="Helical" evidence="8">
    <location>
        <begin position="129"/>
        <end position="156"/>
    </location>
</feature>
<keyword evidence="3" id="KW-0813">Transport</keyword>
<comment type="subcellular location">
    <subcellularLocation>
        <location evidence="1">Cell membrane</location>
        <topology evidence="1">Multi-pass membrane protein</topology>
    </subcellularLocation>
</comment>
<keyword evidence="6 8" id="KW-1133">Transmembrane helix</keyword>
<evidence type="ECO:0000256" key="2">
    <source>
        <dbReference type="ARBA" id="ARBA00010735"/>
    </source>
</evidence>
<dbReference type="InterPro" id="IPR011606">
    <property type="entry name" value="Brnchd-chn_aa_trnsp_permease"/>
</dbReference>
<dbReference type="PANTHER" id="PTHR34979">
    <property type="entry name" value="INNER MEMBRANE PROTEIN YGAZ"/>
    <property type="match status" value="1"/>
</dbReference>
<evidence type="ECO:0000256" key="3">
    <source>
        <dbReference type="ARBA" id="ARBA00022448"/>
    </source>
</evidence>
<dbReference type="RefSeq" id="WP_249283260.1">
    <property type="nucleotide sequence ID" value="NZ_JACRST010000015.1"/>
</dbReference>
<dbReference type="GO" id="GO:0005886">
    <property type="term" value="C:plasma membrane"/>
    <property type="evidence" value="ECO:0007669"/>
    <property type="project" value="UniProtKB-SubCell"/>
</dbReference>
<evidence type="ECO:0000256" key="8">
    <source>
        <dbReference type="SAM" id="Phobius"/>
    </source>
</evidence>
<evidence type="ECO:0000256" key="6">
    <source>
        <dbReference type="ARBA" id="ARBA00022989"/>
    </source>
</evidence>
<keyword evidence="7 8" id="KW-0472">Membrane</keyword>
<reference evidence="9" key="1">
    <citation type="submission" date="2020-08" db="EMBL/GenBank/DDBJ databases">
        <title>Genome public.</title>
        <authorList>
            <person name="Liu C."/>
            <person name="Sun Q."/>
        </authorList>
    </citation>
    <scope>NUCLEOTIDE SEQUENCE</scope>
    <source>
        <strain evidence="9">NSJ-31</strain>
    </source>
</reference>
<dbReference type="Proteomes" id="UP000653127">
    <property type="component" value="Unassembled WGS sequence"/>
</dbReference>
<name>A0A926I0N3_9FIRM</name>
<dbReference type="Pfam" id="PF03591">
    <property type="entry name" value="AzlC"/>
    <property type="match status" value="1"/>
</dbReference>